<dbReference type="AlphaFoldDB" id="A0A183BP45"/>
<evidence type="ECO:0000313" key="2">
    <source>
        <dbReference type="Proteomes" id="UP000050741"/>
    </source>
</evidence>
<evidence type="ECO:0000313" key="3">
    <source>
        <dbReference type="WBParaSite" id="GPLIN_000238100"/>
    </source>
</evidence>
<sequence>MAQSDDTMPQQKVNSRTFYAENPLDDAIAYIHQTRRDNNASKATNNHAYQQPADPVAYAKQNQMRQPAGTKANIPNSGIKFPSPGHRRSPVHAGGSNRTRGKKPLLAHQKAQKNRALLMNSPPPLPSAEAVLHQSRQHAENNQSQRARHNSTKKVPCRRLSQLGGWQFLALPRQFG</sequence>
<evidence type="ECO:0000256" key="1">
    <source>
        <dbReference type="SAM" id="MobiDB-lite"/>
    </source>
</evidence>
<proteinExistence type="predicted"/>
<reference evidence="2" key="2">
    <citation type="submission" date="2014-05" db="EMBL/GenBank/DDBJ databases">
        <title>The genome and life-stage specific transcriptomes of Globodera pallida elucidate key aspects of plant parasitism by a cyst nematode.</title>
        <authorList>
            <person name="Cotton J.A."/>
            <person name="Lilley C.J."/>
            <person name="Jones L.M."/>
            <person name="Kikuchi T."/>
            <person name="Reid A.J."/>
            <person name="Thorpe P."/>
            <person name="Tsai I.J."/>
            <person name="Beasley H."/>
            <person name="Blok V."/>
            <person name="Cock P.J.A."/>
            <person name="Van den Akker S.E."/>
            <person name="Holroyd N."/>
            <person name="Hunt M."/>
            <person name="Mantelin S."/>
            <person name="Naghra H."/>
            <person name="Pain A."/>
            <person name="Palomares-Rius J.E."/>
            <person name="Zarowiecki M."/>
            <person name="Berriman M."/>
            <person name="Jones J.T."/>
            <person name="Urwin P.E."/>
        </authorList>
    </citation>
    <scope>NUCLEOTIDE SEQUENCE [LARGE SCALE GENOMIC DNA]</scope>
    <source>
        <strain evidence="2">Lindley</strain>
    </source>
</reference>
<accession>A0A183BP45</accession>
<name>A0A183BP45_GLOPA</name>
<reference evidence="3" key="3">
    <citation type="submission" date="2016-06" db="UniProtKB">
        <authorList>
            <consortium name="WormBaseParasite"/>
        </authorList>
    </citation>
    <scope>IDENTIFICATION</scope>
</reference>
<feature type="compositionally biased region" description="Basic residues" evidence="1">
    <location>
        <begin position="99"/>
        <end position="113"/>
    </location>
</feature>
<dbReference type="Proteomes" id="UP000050741">
    <property type="component" value="Unassembled WGS sequence"/>
</dbReference>
<keyword evidence="2" id="KW-1185">Reference proteome</keyword>
<feature type="region of interest" description="Disordered" evidence="1">
    <location>
        <begin position="66"/>
        <end position="155"/>
    </location>
</feature>
<reference evidence="2" key="1">
    <citation type="submission" date="2013-12" db="EMBL/GenBank/DDBJ databases">
        <authorList>
            <person name="Aslett M."/>
        </authorList>
    </citation>
    <scope>NUCLEOTIDE SEQUENCE [LARGE SCALE GENOMIC DNA]</scope>
    <source>
        <strain evidence="2">Lindley</strain>
    </source>
</reference>
<organism evidence="2 3">
    <name type="scientific">Globodera pallida</name>
    <name type="common">Potato cyst nematode worm</name>
    <name type="synonym">Heterodera pallida</name>
    <dbReference type="NCBI Taxonomy" id="36090"/>
    <lineage>
        <taxon>Eukaryota</taxon>
        <taxon>Metazoa</taxon>
        <taxon>Ecdysozoa</taxon>
        <taxon>Nematoda</taxon>
        <taxon>Chromadorea</taxon>
        <taxon>Rhabditida</taxon>
        <taxon>Tylenchina</taxon>
        <taxon>Tylenchomorpha</taxon>
        <taxon>Tylenchoidea</taxon>
        <taxon>Heteroderidae</taxon>
        <taxon>Heteroderinae</taxon>
        <taxon>Globodera</taxon>
    </lineage>
</organism>
<protein>
    <submittedName>
        <fullName evidence="3">Uncharacterized protein</fullName>
    </submittedName>
</protein>
<dbReference type="WBParaSite" id="GPLIN_000238100">
    <property type="protein sequence ID" value="GPLIN_000238100"/>
    <property type="gene ID" value="GPLIN_000238100"/>
</dbReference>
<feature type="compositionally biased region" description="Basic residues" evidence="1">
    <location>
        <begin position="146"/>
        <end position="155"/>
    </location>
</feature>